<sequence>MEGQEPDFEVLLLWPVLTETFILTPGVCVVKLKITYHQLFTRLIKSPHPSSSLGVNNLCGCTALLSHCQSTPLV</sequence>
<proteinExistence type="predicted"/>
<keyword evidence="3" id="KW-1185">Reference proteome</keyword>
<organism evidence="2 3">
    <name type="scientific">Galerina marginata (strain CBS 339.88)</name>
    <dbReference type="NCBI Taxonomy" id="685588"/>
    <lineage>
        <taxon>Eukaryota</taxon>
        <taxon>Fungi</taxon>
        <taxon>Dikarya</taxon>
        <taxon>Basidiomycota</taxon>
        <taxon>Agaricomycotina</taxon>
        <taxon>Agaricomycetes</taxon>
        <taxon>Agaricomycetidae</taxon>
        <taxon>Agaricales</taxon>
        <taxon>Agaricineae</taxon>
        <taxon>Strophariaceae</taxon>
        <taxon>Galerina</taxon>
    </lineage>
</organism>
<dbReference type="EMBL" id="KL142385">
    <property type="protein sequence ID" value="KDR73688.1"/>
    <property type="molecule type" value="Genomic_DNA"/>
</dbReference>
<evidence type="ECO:0000256" key="1">
    <source>
        <dbReference type="SAM" id="Phobius"/>
    </source>
</evidence>
<gene>
    <name evidence="2" type="ORF">GALMADRAFT_251474</name>
</gene>
<dbReference type="AlphaFoldDB" id="A0A067T3S8"/>
<keyword evidence="1" id="KW-0812">Transmembrane</keyword>
<evidence type="ECO:0000313" key="3">
    <source>
        <dbReference type="Proteomes" id="UP000027222"/>
    </source>
</evidence>
<protein>
    <submittedName>
        <fullName evidence="2">Uncharacterized protein</fullName>
    </submittedName>
</protein>
<accession>A0A067T3S8</accession>
<keyword evidence="1" id="KW-0472">Membrane</keyword>
<evidence type="ECO:0000313" key="2">
    <source>
        <dbReference type="EMBL" id="KDR73688.1"/>
    </source>
</evidence>
<reference evidence="3" key="1">
    <citation type="journal article" date="2014" name="Proc. Natl. Acad. Sci. U.S.A.">
        <title>Extensive sampling of basidiomycete genomes demonstrates inadequacy of the white-rot/brown-rot paradigm for wood decay fungi.</title>
        <authorList>
            <person name="Riley R."/>
            <person name="Salamov A.A."/>
            <person name="Brown D.W."/>
            <person name="Nagy L.G."/>
            <person name="Floudas D."/>
            <person name="Held B.W."/>
            <person name="Levasseur A."/>
            <person name="Lombard V."/>
            <person name="Morin E."/>
            <person name="Otillar R."/>
            <person name="Lindquist E.A."/>
            <person name="Sun H."/>
            <person name="LaButti K.M."/>
            <person name="Schmutz J."/>
            <person name="Jabbour D."/>
            <person name="Luo H."/>
            <person name="Baker S.E."/>
            <person name="Pisabarro A.G."/>
            <person name="Walton J.D."/>
            <person name="Blanchette R.A."/>
            <person name="Henrissat B."/>
            <person name="Martin F."/>
            <person name="Cullen D."/>
            <person name="Hibbett D.S."/>
            <person name="Grigoriev I.V."/>
        </authorList>
    </citation>
    <scope>NUCLEOTIDE SEQUENCE [LARGE SCALE GENOMIC DNA]</scope>
    <source>
        <strain evidence="3">CBS 339.88</strain>
    </source>
</reference>
<dbReference type="HOGENOM" id="CLU_2687995_0_0_1"/>
<dbReference type="Proteomes" id="UP000027222">
    <property type="component" value="Unassembled WGS sequence"/>
</dbReference>
<keyword evidence="1" id="KW-1133">Transmembrane helix</keyword>
<name>A0A067T3S8_GALM3</name>
<feature type="transmembrane region" description="Helical" evidence="1">
    <location>
        <begin position="12"/>
        <end position="32"/>
    </location>
</feature>